<accession>A0A1V3NDL7</accession>
<dbReference type="EMBL" id="MVBK01000073">
    <property type="protein sequence ID" value="OOG23197.1"/>
    <property type="molecule type" value="Genomic_DNA"/>
</dbReference>
<comment type="caution">
    <text evidence="4">The sequence shown here is derived from an EMBL/GenBank/DDBJ whole genome shotgun (WGS) entry which is preliminary data.</text>
</comment>
<dbReference type="STRING" id="108003.B1C78_12010"/>
<keyword evidence="2" id="KW-1133">Transmembrane helix</keyword>
<feature type="transmembrane region" description="Helical" evidence="2">
    <location>
        <begin position="157"/>
        <end position="176"/>
    </location>
</feature>
<keyword evidence="5" id="KW-1185">Reference proteome</keyword>
<dbReference type="NCBIfam" id="TIGR02098">
    <property type="entry name" value="MJ0042_CXXC"/>
    <property type="match status" value="1"/>
</dbReference>
<dbReference type="AlphaFoldDB" id="A0A1V3NDL7"/>
<dbReference type="Pfam" id="PF13719">
    <property type="entry name" value="Zn_ribbon_5"/>
    <property type="match status" value="1"/>
</dbReference>
<evidence type="ECO:0000259" key="3">
    <source>
        <dbReference type="Pfam" id="PF13719"/>
    </source>
</evidence>
<keyword evidence="2" id="KW-0812">Transmembrane</keyword>
<evidence type="ECO:0000313" key="5">
    <source>
        <dbReference type="Proteomes" id="UP000189462"/>
    </source>
</evidence>
<name>A0A1V3NDL7_9GAMM</name>
<dbReference type="RefSeq" id="WP_077279398.1">
    <property type="nucleotide sequence ID" value="NZ_MVBK01000073.1"/>
</dbReference>
<organism evidence="4 5">
    <name type="scientific">Thioalkalivibrio denitrificans</name>
    <dbReference type="NCBI Taxonomy" id="108003"/>
    <lineage>
        <taxon>Bacteria</taxon>
        <taxon>Pseudomonadati</taxon>
        <taxon>Pseudomonadota</taxon>
        <taxon>Gammaproteobacteria</taxon>
        <taxon>Chromatiales</taxon>
        <taxon>Ectothiorhodospiraceae</taxon>
        <taxon>Thioalkalivibrio</taxon>
    </lineage>
</organism>
<reference evidence="4 5" key="1">
    <citation type="submission" date="2017-02" db="EMBL/GenBank/DDBJ databases">
        <title>Genomic diversity within the haloalkaliphilic genus Thioalkalivibrio.</title>
        <authorList>
            <person name="Ahn A.-C."/>
            <person name="Meier-Kolthoff J."/>
            <person name="Overmars L."/>
            <person name="Richter M."/>
            <person name="Woyke T."/>
            <person name="Sorokin D.Y."/>
            <person name="Muyzer G."/>
        </authorList>
    </citation>
    <scope>NUCLEOTIDE SEQUENCE [LARGE SCALE GENOMIC DNA]</scope>
    <source>
        <strain evidence="4 5">ALJD</strain>
    </source>
</reference>
<sequence length="307" mass="33502">MYTRCPHCDAVFQVTTSELTAYDGNVRCGECGQIFNGLDSLSVLPPESAEAPARHDQPARAESRAHEHAPVAVPEPDAVPVPPEPVARDEAEVGSEIPDAPDIAAQIDEPAQETATEAEPETERQSAQPAAAVPMVIRDEVTIAPAGDTRKHVTRTFSLGLFSLALIGLLAGQVIYHERARLVVYPELAPAIHWMCERLGCTLPPRRDPAAFQISSRNIYSHPNAAGALMVQATLTNRADFAQPHPLVELSFRDLQGELLAVRRFAPEEYLQRGPTEESVPPGEPVHLLLEIEDPGPRAVAYEFRFH</sequence>
<feature type="compositionally biased region" description="Basic and acidic residues" evidence="1">
    <location>
        <begin position="52"/>
        <end position="69"/>
    </location>
</feature>
<protein>
    <recommendedName>
        <fullName evidence="3">Zinc finger/thioredoxin putative domain-containing protein</fullName>
    </recommendedName>
</protein>
<feature type="region of interest" description="Disordered" evidence="1">
    <location>
        <begin position="110"/>
        <end position="130"/>
    </location>
</feature>
<evidence type="ECO:0000313" key="4">
    <source>
        <dbReference type="EMBL" id="OOG23197.1"/>
    </source>
</evidence>
<feature type="domain" description="Zinc finger/thioredoxin putative" evidence="3">
    <location>
        <begin position="1"/>
        <end position="36"/>
    </location>
</feature>
<gene>
    <name evidence="4" type="ORF">B1C78_12010</name>
</gene>
<dbReference type="OrthoDB" id="6717714at2"/>
<keyword evidence="2" id="KW-0472">Membrane</keyword>
<evidence type="ECO:0000256" key="1">
    <source>
        <dbReference type="SAM" id="MobiDB-lite"/>
    </source>
</evidence>
<dbReference type="Pfam" id="PF11906">
    <property type="entry name" value="DUF3426"/>
    <property type="match status" value="1"/>
</dbReference>
<dbReference type="InterPro" id="IPR011723">
    <property type="entry name" value="Znf/thioredoxin_put"/>
</dbReference>
<proteinExistence type="predicted"/>
<evidence type="ECO:0000256" key="2">
    <source>
        <dbReference type="SAM" id="Phobius"/>
    </source>
</evidence>
<dbReference type="Proteomes" id="UP000189462">
    <property type="component" value="Unassembled WGS sequence"/>
</dbReference>
<feature type="region of interest" description="Disordered" evidence="1">
    <location>
        <begin position="47"/>
        <end position="93"/>
    </location>
</feature>
<dbReference type="InterPro" id="IPR021834">
    <property type="entry name" value="DUF3426"/>
</dbReference>